<proteinExistence type="predicted"/>
<feature type="transmembrane region" description="Helical" evidence="6">
    <location>
        <begin position="163"/>
        <end position="184"/>
    </location>
</feature>
<evidence type="ECO:0000256" key="2">
    <source>
        <dbReference type="ARBA" id="ARBA00022475"/>
    </source>
</evidence>
<dbReference type="Proteomes" id="UP000294567">
    <property type="component" value="Unassembled WGS sequence"/>
</dbReference>
<dbReference type="PANTHER" id="PTHR10010:SF46">
    <property type="entry name" value="SODIUM-DEPENDENT PHOSPHATE TRANSPORT PROTEIN 2B"/>
    <property type="match status" value="1"/>
</dbReference>
<organism evidence="8 9">
    <name type="scientific">Keratinibaculum paraultunense</name>
    <dbReference type="NCBI Taxonomy" id="1278232"/>
    <lineage>
        <taxon>Bacteria</taxon>
        <taxon>Bacillati</taxon>
        <taxon>Bacillota</taxon>
        <taxon>Tissierellia</taxon>
        <taxon>Tissierellales</taxon>
        <taxon>Tepidimicrobiaceae</taxon>
        <taxon>Keratinibaculum</taxon>
    </lineage>
</organism>
<name>A0A4R3L2M5_9FIRM</name>
<feature type="transmembrane region" description="Helical" evidence="6">
    <location>
        <begin position="45"/>
        <end position="72"/>
    </location>
</feature>
<gene>
    <name evidence="8" type="ORF">EDD65_10382</name>
</gene>
<dbReference type="GO" id="GO:0044341">
    <property type="term" value="P:sodium-dependent phosphate transport"/>
    <property type="evidence" value="ECO:0007669"/>
    <property type="project" value="InterPro"/>
</dbReference>
<feature type="transmembrane region" description="Helical" evidence="6">
    <location>
        <begin position="6"/>
        <end position="25"/>
    </location>
</feature>
<keyword evidence="4 6" id="KW-1133">Transmembrane helix</keyword>
<feature type="transmembrane region" description="Helical" evidence="6">
    <location>
        <begin position="100"/>
        <end position="121"/>
    </location>
</feature>
<accession>A0A4R3L2M5</accession>
<dbReference type="InterPro" id="IPR038078">
    <property type="entry name" value="PhoU-like_sf"/>
</dbReference>
<evidence type="ECO:0000256" key="5">
    <source>
        <dbReference type="ARBA" id="ARBA00023136"/>
    </source>
</evidence>
<dbReference type="Pfam" id="PF01895">
    <property type="entry name" value="PhoU"/>
    <property type="match status" value="2"/>
</dbReference>
<keyword evidence="2" id="KW-1003">Cell membrane</keyword>
<keyword evidence="3 6" id="KW-0812">Transmembrane</keyword>
<dbReference type="Gene3D" id="1.20.58.220">
    <property type="entry name" value="Phosphate transport system protein phou homolog 2, domain 2"/>
    <property type="match status" value="1"/>
</dbReference>
<protein>
    <submittedName>
        <fullName evidence="8">Phosphate:Na+ symporter</fullName>
    </submittedName>
</protein>
<feature type="transmembrane region" description="Helical" evidence="6">
    <location>
        <begin position="133"/>
        <end position="151"/>
    </location>
</feature>
<dbReference type="EMBL" id="SMAE01000003">
    <property type="protein sequence ID" value="TCS90775.1"/>
    <property type="molecule type" value="Genomic_DNA"/>
</dbReference>
<comment type="subcellular location">
    <subcellularLocation>
        <location evidence="1">Cell membrane</location>
        <topology evidence="1">Multi-pass membrane protein</topology>
    </subcellularLocation>
</comment>
<dbReference type="InterPro" id="IPR004633">
    <property type="entry name" value="NaPi_cotrn-rel/YqeW-like"/>
</dbReference>
<sequence>MDIALPVLGGLGLFLYGMNLMGMGLQKAAGEKLKTLIEILTNNRIMGVIVGALVTMVIQSSSATTVMVIGFVNAGLMNLTQAVGVIMGANLGTTITAQLIAFNLTDFAPLAVAVGVGIWIATSKKRSKNLAEILIGFGILFIGMNMMSSGLKPLASSPVFKKIMISLTDPFLGILVGLGLTTIVQSSSASIGLLQALASQGLVGLNIAFPILFGDNIGTTTTALISSIGTNKTAKRAAVIHFLFNLIGTIIFMTILRNPVEAIVLKLSPNDVQRQIANAHTLFNLINVVVQLPFAGLLVKAANKLVPGEDEEVEVGVKYLDPRIIETPSIALGQVIKEVLRMGKIVEENLALAAMSFKNKDEKMTREVFSQEKVINRLEKDIVEYLVELSNAPLTDEQHVQVNVLMNVVNDIERVGDHADNIAELSQLAIDERLHFSDEAMDEFDKIANKSQEVFHKALESLENTDFDKAREVLRLEEEIDALEKEYRTNHIDRLNKLLCQPSSGVVFLDLLSNFERISDHSSNISLYVLDLLKE</sequence>
<dbReference type="NCBIfam" id="TIGR00704">
    <property type="entry name" value="NaPi_cotrn_rel"/>
    <property type="match status" value="1"/>
</dbReference>
<dbReference type="PANTHER" id="PTHR10010">
    <property type="entry name" value="SOLUTE CARRIER FAMILY 34 SODIUM PHOSPHATE , MEMBER 2-RELATED"/>
    <property type="match status" value="1"/>
</dbReference>
<evidence type="ECO:0000313" key="8">
    <source>
        <dbReference type="EMBL" id="TCS90775.1"/>
    </source>
</evidence>
<evidence type="ECO:0000256" key="6">
    <source>
        <dbReference type="SAM" id="Phobius"/>
    </source>
</evidence>
<dbReference type="InterPro" id="IPR003841">
    <property type="entry name" value="Na/Pi_transpt"/>
</dbReference>
<dbReference type="NCBIfam" id="NF037997">
    <property type="entry name" value="Na_Pi_symport"/>
    <property type="match status" value="1"/>
</dbReference>
<dbReference type="GO" id="GO:0005436">
    <property type="term" value="F:sodium:phosphate symporter activity"/>
    <property type="evidence" value="ECO:0007669"/>
    <property type="project" value="InterPro"/>
</dbReference>
<dbReference type="OrthoDB" id="9763003at2"/>
<evidence type="ECO:0000256" key="3">
    <source>
        <dbReference type="ARBA" id="ARBA00022692"/>
    </source>
</evidence>
<dbReference type="GO" id="GO:0005886">
    <property type="term" value="C:plasma membrane"/>
    <property type="evidence" value="ECO:0007669"/>
    <property type="project" value="UniProtKB-SubCell"/>
</dbReference>
<dbReference type="AlphaFoldDB" id="A0A4R3L2M5"/>
<dbReference type="RefSeq" id="WP_132026423.1">
    <property type="nucleotide sequence ID" value="NZ_CP068564.1"/>
</dbReference>
<evidence type="ECO:0000259" key="7">
    <source>
        <dbReference type="Pfam" id="PF01895"/>
    </source>
</evidence>
<comment type="caution">
    <text evidence="8">The sequence shown here is derived from an EMBL/GenBank/DDBJ whole genome shotgun (WGS) entry which is preliminary data.</text>
</comment>
<dbReference type="Pfam" id="PF02690">
    <property type="entry name" value="Na_Pi_cotrans"/>
    <property type="match status" value="1"/>
</dbReference>
<feature type="transmembrane region" description="Helical" evidence="6">
    <location>
        <begin position="233"/>
        <end position="256"/>
    </location>
</feature>
<reference evidence="8 9" key="1">
    <citation type="submission" date="2019-03" db="EMBL/GenBank/DDBJ databases">
        <title>Genomic Encyclopedia of Type Strains, Phase IV (KMG-IV): sequencing the most valuable type-strain genomes for metagenomic binning, comparative biology and taxonomic classification.</title>
        <authorList>
            <person name="Goeker M."/>
        </authorList>
    </citation>
    <scope>NUCLEOTIDE SEQUENCE [LARGE SCALE GENOMIC DNA]</scope>
    <source>
        <strain evidence="8 9">DSM 26752</strain>
    </source>
</reference>
<evidence type="ECO:0000256" key="1">
    <source>
        <dbReference type="ARBA" id="ARBA00004651"/>
    </source>
</evidence>
<evidence type="ECO:0000313" key="9">
    <source>
        <dbReference type="Proteomes" id="UP000294567"/>
    </source>
</evidence>
<dbReference type="SUPFAM" id="SSF109755">
    <property type="entry name" value="PhoU-like"/>
    <property type="match status" value="1"/>
</dbReference>
<evidence type="ECO:0000256" key="4">
    <source>
        <dbReference type="ARBA" id="ARBA00022989"/>
    </source>
</evidence>
<feature type="domain" description="PhoU" evidence="7">
    <location>
        <begin position="446"/>
        <end position="527"/>
    </location>
</feature>
<keyword evidence="9" id="KW-1185">Reference proteome</keyword>
<dbReference type="InterPro" id="IPR026022">
    <property type="entry name" value="PhoU_dom"/>
</dbReference>
<feature type="domain" description="PhoU" evidence="7">
    <location>
        <begin position="339"/>
        <end position="425"/>
    </location>
</feature>
<keyword evidence="5 6" id="KW-0472">Membrane</keyword>